<dbReference type="InterPro" id="IPR046903">
    <property type="entry name" value="Mab-21-like_nuc_Trfase"/>
</dbReference>
<evidence type="ECO:0000259" key="3">
    <source>
        <dbReference type="Pfam" id="PF03281"/>
    </source>
</evidence>
<dbReference type="Proteomes" id="UP000465112">
    <property type="component" value="Chromosome 19"/>
</dbReference>
<dbReference type="GO" id="GO:0006974">
    <property type="term" value="P:DNA damage response"/>
    <property type="evidence" value="ECO:0007669"/>
    <property type="project" value="TreeGrafter"/>
</dbReference>
<dbReference type="AlphaFoldDB" id="A0A6A5EHJ4"/>
<dbReference type="GO" id="GO:0005634">
    <property type="term" value="C:nucleus"/>
    <property type="evidence" value="ECO:0007669"/>
    <property type="project" value="TreeGrafter"/>
</dbReference>
<dbReference type="Gene3D" id="3.30.460.90">
    <property type="match status" value="1"/>
</dbReference>
<dbReference type="Pfam" id="PF03281">
    <property type="entry name" value="Mab-21"/>
    <property type="match status" value="1"/>
</dbReference>
<dbReference type="FunFam" id="1.10.1410.40:FF:000007">
    <property type="entry name" value="Cyclic GMP-AMP synthase"/>
    <property type="match status" value="1"/>
</dbReference>
<evidence type="ECO:0000259" key="4">
    <source>
        <dbReference type="Pfam" id="PF20266"/>
    </source>
</evidence>
<name>A0A6A5EHJ4_PERFL</name>
<evidence type="ECO:0000313" key="6">
    <source>
        <dbReference type="Proteomes" id="UP000465112"/>
    </source>
</evidence>
<dbReference type="OrthoDB" id="6054650at2759"/>
<dbReference type="GO" id="GO:2000042">
    <property type="term" value="P:negative regulation of double-strand break repair via homologous recombination"/>
    <property type="evidence" value="ECO:0007669"/>
    <property type="project" value="TreeGrafter"/>
</dbReference>
<dbReference type="GO" id="GO:0061501">
    <property type="term" value="F:2',3'-cyclic GMP-AMP synthase activity"/>
    <property type="evidence" value="ECO:0007669"/>
    <property type="project" value="TreeGrafter"/>
</dbReference>
<dbReference type="InterPro" id="IPR024810">
    <property type="entry name" value="MAB21L/cGLR"/>
</dbReference>
<dbReference type="Gene3D" id="1.10.1410.40">
    <property type="match status" value="1"/>
</dbReference>
<accession>A0A6A5EHJ4</accession>
<dbReference type="EMBL" id="VHII01000019">
    <property type="protein sequence ID" value="KAF1375494.1"/>
    <property type="molecule type" value="Genomic_DNA"/>
</dbReference>
<dbReference type="GO" id="GO:0071360">
    <property type="term" value="P:cellular response to exogenous dsRNA"/>
    <property type="evidence" value="ECO:0007669"/>
    <property type="project" value="TreeGrafter"/>
</dbReference>
<dbReference type="GO" id="GO:0035861">
    <property type="term" value="C:site of double-strand break"/>
    <property type="evidence" value="ECO:0007669"/>
    <property type="project" value="TreeGrafter"/>
</dbReference>
<evidence type="ECO:0000256" key="2">
    <source>
        <dbReference type="SAM" id="MobiDB-lite"/>
    </source>
</evidence>
<comment type="caution">
    <text evidence="5">The sequence shown here is derived from an EMBL/GenBank/DDBJ whole genome shotgun (WGS) entry which is preliminary data.</text>
</comment>
<dbReference type="GO" id="GO:0003682">
    <property type="term" value="F:chromatin binding"/>
    <property type="evidence" value="ECO:0007669"/>
    <property type="project" value="TreeGrafter"/>
</dbReference>
<dbReference type="GO" id="GO:0002230">
    <property type="term" value="P:positive regulation of defense response to virus by host"/>
    <property type="evidence" value="ECO:0007669"/>
    <property type="project" value="TreeGrafter"/>
</dbReference>
<dbReference type="PANTHER" id="PTHR10656:SF35">
    <property type="entry name" value="CYCLIC GMP-AMP SYNTHASE"/>
    <property type="match status" value="1"/>
</dbReference>
<dbReference type="GO" id="GO:0003690">
    <property type="term" value="F:double-stranded DNA binding"/>
    <property type="evidence" value="ECO:0007669"/>
    <property type="project" value="TreeGrafter"/>
</dbReference>
<sequence length="574" mass="64515">MTGRGRPGKAGSPDTKCATSKTRPEELKPSVPKSPGKGFAEEKQKRTTKEQKPKAQKKAVRFEEKPCVQSTCKDKTTKPFTEKTNKQQSTNTEIKVPVQGTKACANRAETTEQSAEKITKTPKDTTKDTLKPTKAKKCDGKAKSAEKNSEELTKVQPDAPNDTTTASIKTTKAKTCAGKAKSPGKIKETTTEMLPETPKETTKACVPQERREDKVNSILNKTLENLKIKRDERSDAAEVINKIVKAITVHLKQNTQYFKEVTELPTGSYYENLKISKPDEFDIMLAIPVDRVNVYPFGEDGAYYSVELKRDKSPLQKFQETSTLSASEMLKEFRDEVKKCVKQFQEWKVEKKKIGCPAVTLTTKVQSITISLDVVLSIMVKSSWPPFTNGGIQIDGWLGTKVKREYKQKPYYLVPKYEGRGNVENDGVLAKDTWRVSFSHIEKAILKNHGSEKTCCEKAGARCCRKECLKLLKHLLKLLKEKDSSFDKFCSYHAKTTLLHACCSRTKDSDWIGSNLSHCFQLLLDDFIAHLEAGVLNNFFIPTQNLLSGPTQSKCKSLARCIREERENGFPIFK</sequence>
<comment type="similarity">
    <text evidence="1">Belongs to the mab-21 family.</text>
</comment>
<dbReference type="InterPro" id="IPR046906">
    <property type="entry name" value="Mab-21_HhH/H2TH-like"/>
</dbReference>
<dbReference type="Pfam" id="PF20266">
    <property type="entry name" value="Mab-21_C"/>
    <property type="match status" value="1"/>
</dbReference>
<feature type="region of interest" description="Disordered" evidence="2">
    <location>
        <begin position="1"/>
        <end position="170"/>
    </location>
</feature>
<gene>
    <name evidence="5" type="ORF">PFLUV_G00220790</name>
</gene>
<proteinExistence type="inferred from homology"/>
<dbReference type="GO" id="GO:0005829">
    <property type="term" value="C:cytosol"/>
    <property type="evidence" value="ECO:0007669"/>
    <property type="project" value="TreeGrafter"/>
</dbReference>
<evidence type="ECO:0000256" key="1">
    <source>
        <dbReference type="ARBA" id="ARBA00008307"/>
    </source>
</evidence>
<reference evidence="5 6" key="1">
    <citation type="submission" date="2019-06" db="EMBL/GenBank/DDBJ databases">
        <title>A chromosome-scale genome assembly of the European perch, Perca fluviatilis.</title>
        <authorList>
            <person name="Roques C."/>
            <person name="Zahm M."/>
            <person name="Cabau C."/>
            <person name="Klopp C."/>
            <person name="Bouchez O."/>
            <person name="Donnadieu C."/>
            <person name="Kuhl H."/>
            <person name="Gislard M."/>
            <person name="Guendouz S."/>
            <person name="Journot L."/>
            <person name="Haffray P."/>
            <person name="Bestin A."/>
            <person name="Morvezen R."/>
            <person name="Feron R."/>
            <person name="Wen M."/>
            <person name="Jouanno E."/>
            <person name="Herpin A."/>
            <person name="Schartl M."/>
            <person name="Postlethwait J."/>
            <person name="Schaerlinger B."/>
            <person name="Chardard D."/>
            <person name="Lecocq T."/>
            <person name="Poncet C."/>
            <person name="Jaffrelo L."/>
            <person name="Lampietro C."/>
            <person name="Guiguen Y."/>
        </authorList>
    </citation>
    <scope>NUCLEOTIDE SEQUENCE [LARGE SCALE GENOMIC DNA]</scope>
    <source>
        <tissue evidence="5">Blood</tissue>
    </source>
</reference>
<dbReference type="PANTHER" id="PTHR10656">
    <property type="entry name" value="CELL FATE DETERMINING PROTEIN MAB21-RELATED"/>
    <property type="match status" value="1"/>
</dbReference>
<dbReference type="GO" id="GO:0032481">
    <property type="term" value="P:positive regulation of type I interferon production"/>
    <property type="evidence" value="ECO:0007669"/>
    <property type="project" value="TreeGrafter"/>
</dbReference>
<keyword evidence="6" id="KW-1185">Reference proteome</keyword>
<evidence type="ECO:0000313" key="5">
    <source>
        <dbReference type="EMBL" id="KAF1375494.1"/>
    </source>
</evidence>
<feature type="domain" description="Mab-21-like nucleotidyltransferase" evidence="3">
    <location>
        <begin position="269"/>
        <end position="448"/>
    </location>
</feature>
<dbReference type="SMR" id="A0A6A5EHJ4"/>
<protein>
    <submittedName>
        <fullName evidence="5">Uncharacterized protein</fullName>
    </submittedName>
</protein>
<dbReference type="SMART" id="SM01265">
    <property type="entry name" value="Mab-21"/>
    <property type="match status" value="1"/>
</dbReference>
<dbReference type="GO" id="GO:0002218">
    <property type="term" value="P:activation of innate immune response"/>
    <property type="evidence" value="ECO:0007669"/>
    <property type="project" value="TreeGrafter"/>
</dbReference>
<dbReference type="GO" id="GO:0038001">
    <property type="term" value="P:paracrine signaling"/>
    <property type="evidence" value="ECO:0007669"/>
    <property type="project" value="TreeGrafter"/>
</dbReference>
<feature type="domain" description="Mab-21-like HhH/H2TH-like" evidence="4">
    <location>
        <begin position="464"/>
        <end position="563"/>
    </location>
</feature>
<feature type="compositionally biased region" description="Basic and acidic residues" evidence="2">
    <location>
        <begin position="114"/>
        <end position="153"/>
    </location>
</feature>
<feature type="compositionally biased region" description="Basic and acidic residues" evidence="2">
    <location>
        <begin position="39"/>
        <end position="53"/>
    </location>
</feature>
<organism evidence="5 6">
    <name type="scientific">Perca fluviatilis</name>
    <name type="common">European perch</name>
    <dbReference type="NCBI Taxonomy" id="8168"/>
    <lineage>
        <taxon>Eukaryota</taxon>
        <taxon>Metazoa</taxon>
        <taxon>Chordata</taxon>
        <taxon>Craniata</taxon>
        <taxon>Vertebrata</taxon>
        <taxon>Euteleostomi</taxon>
        <taxon>Actinopterygii</taxon>
        <taxon>Neopterygii</taxon>
        <taxon>Teleostei</taxon>
        <taxon>Neoteleostei</taxon>
        <taxon>Acanthomorphata</taxon>
        <taxon>Eupercaria</taxon>
        <taxon>Perciformes</taxon>
        <taxon>Percoidei</taxon>
        <taxon>Percidae</taxon>
        <taxon>Percinae</taxon>
        <taxon>Perca</taxon>
    </lineage>
</organism>
<feature type="compositionally biased region" description="Basic and acidic residues" evidence="2">
    <location>
        <begin position="60"/>
        <end position="85"/>
    </location>
</feature>